<evidence type="ECO:0000256" key="9">
    <source>
        <dbReference type="ARBA" id="ARBA00023136"/>
    </source>
</evidence>
<proteinExistence type="inferred from homology"/>
<comment type="caution">
    <text evidence="12">The sequence shown here is derived from an EMBL/GenBank/DDBJ whole genome shotgun (WGS) entry which is preliminary data.</text>
</comment>
<gene>
    <name evidence="12" type="ORF">VIBC2010_19820</name>
</gene>
<evidence type="ECO:0000256" key="5">
    <source>
        <dbReference type="ARBA" id="ARBA00022519"/>
    </source>
</evidence>
<dbReference type="OrthoDB" id="1491375at2"/>
<organism evidence="12 13">
    <name type="scientific">Vibrio caribbeanicus ATCC BAA-2122</name>
    <dbReference type="NCBI Taxonomy" id="796620"/>
    <lineage>
        <taxon>Bacteria</taxon>
        <taxon>Pseudomonadati</taxon>
        <taxon>Pseudomonadota</taxon>
        <taxon>Gammaproteobacteria</taxon>
        <taxon>Vibrionales</taxon>
        <taxon>Vibrionaceae</taxon>
        <taxon>Vibrio</taxon>
    </lineage>
</organism>
<evidence type="ECO:0000256" key="6">
    <source>
        <dbReference type="ARBA" id="ARBA00022692"/>
    </source>
</evidence>
<dbReference type="PROSITE" id="PS01141">
    <property type="entry name" value="T2SP_C"/>
    <property type="match status" value="1"/>
</dbReference>
<evidence type="ECO:0000256" key="10">
    <source>
        <dbReference type="SAM" id="MobiDB-lite"/>
    </source>
</evidence>
<dbReference type="Pfam" id="PF11356">
    <property type="entry name" value="T2SSC"/>
    <property type="match status" value="1"/>
</dbReference>
<dbReference type="AlphaFoldDB" id="E3BIX4"/>
<dbReference type="InterPro" id="IPR036034">
    <property type="entry name" value="PDZ_sf"/>
</dbReference>
<dbReference type="GO" id="GO:0015628">
    <property type="term" value="P:protein secretion by the type II secretion system"/>
    <property type="evidence" value="ECO:0007669"/>
    <property type="project" value="InterPro"/>
</dbReference>
<evidence type="ECO:0000259" key="11">
    <source>
        <dbReference type="Pfam" id="PF11356"/>
    </source>
</evidence>
<evidence type="ECO:0000256" key="7">
    <source>
        <dbReference type="ARBA" id="ARBA00022927"/>
    </source>
</evidence>
<dbReference type="GO" id="GO:0015627">
    <property type="term" value="C:type II protein secretion system complex"/>
    <property type="evidence" value="ECO:0007669"/>
    <property type="project" value="InterPro"/>
</dbReference>
<dbReference type="SUPFAM" id="SSF50156">
    <property type="entry name" value="PDZ domain-like"/>
    <property type="match status" value="1"/>
</dbReference>
<keyword evidence="8" id="KW-1133">Transmembrane helix</keyword>
<feature type="domain" description="Type II secretion system protein GspC N-terminal" evidence="11">
    <location>
        <begin position="29"/>
        <end position="166"/>
    </location>
</feature>
<keyword evidence="5" id="KW-0997">Cell inner membrane</keyword>
<evidence type="ECO:0000256" key="8">
    <source>
        <dbReference type="ARBA" id="ARBA00022989"/>
    </source>
</evidence>
<accession>E3BIX4</accession>
<dbReference type="InterPro" id="IPR001639">
    <property type="entry name" value="T2SS_protein-GspC"/>
</dbReference>
<evidence type="ECO:0000256" key="2">
    <source>
        <dbReference type="ARBA" id="ARBA00007986"/>
    </source>
</evidence>
<comment type="subcellular location">
    <subcellularLocation>
        <location evidence="1">Cell inner membrane</location>
    </subcellularLocation>
</comment>
<sequence>MVNTLQQFGESIKELGVQQRASEVCTVILFMLSAWIVGQMVWQPWSAASLTSWQPASPSRTDGIDPEKMDINQLLNGNLFGKYQADAPVVEKPKVQDAPKSRLNVVLVGVVTSSEQNKSLAVIANRGKQATYGIGEVIAGTRAKLVQVHADRVIVDNSGRDETVMLEGIKYSKSSEKNEHHSRPKQSEPKVSSDSLAKIRDEIRRDAKQIFQYVRMSQVKKEGLVIGYRLSPGKDKALFDSVGLRSGDIAIAINGQALQDPAAMGEVFRSLSQLTELTLTVERDGQPFEIYIEL</sequence>
<keyword evidence="7" id="KW-0653">Protein transport</keyword>
<dbReference type="Gene3D" id="2.30.30.830">
    <property type="match status" value="1"/>
</dbReference>
<dbReference type="NCBIfam" id="TIGR01713">
    <property type="entry name" value="typeII_sec_gspC"/>
    <property type="match status" value="1"/>
</dbReference>
<feature type="compositionally biased region" description="Basic and acidic residues" evidence="10">
    <location>
        <begin position="173"/>
        <end position="188"/>
    </location>
</feature>
<evidence type="ECO:0000313" key="13">
    <source>
        <dbReference type="Proteomes" id="UP000002943"/>
    </source>
</evidence>
<dbReference type="Gene3D" id="2.30.42.10">
    <property type="match status" value="1"/>
</dbReference>
<dbReference type="RefSeq" id="WP_009600961.1">
    <property type="nucleotide sequence ID" value="NZ_AEIU01000068.1"/>
</dbReference>
<keyword evidence="6" id="KW-0812">Transmembrane</keyword>
<reference evidence="12 13" key="1">
    <citation type="journal article" date="2012" name="Int. J. Syst. Evol. Microbiol.">
        <title>Vibrio caribbeanicus sp. nov., isolated from the marine sponge Scleritoderma cyanea.</title>
        <authorList>
            <person name="Hoffmann M."/>
            <person name="Monday S.R."/>
            <person name="Allard M.W."/>
            <person name="Strain E.A."/>
            <person name="Whittaker P."/>
            <person name="Naum M."/>
            <person name="McCarthy P.J."/>
            <person name="Lopez J.V."/>
            <person name="Fischer M."/>
            <person name="Brown E.W."/>
        </authorList>
    </citation>
    <scope>NUCLEOTIDE SEQUENCE [LARGE SCALE GENOMIC DNA]</scope>
    <source>
        <strain evidence="12 13">ATCC BAA-2122</strain>
    </source>
</reference>
<evidence type="ECO:0000256" key="4">
    <source>
        <dbReference type="ARBA" id="ARBA00022475"/>
    </source>
</evidence>
<dbReference type="eggNOG" id="COG3031">
    <property type="taxonomic scope" value="Bacteria"/>
</dbReference>
<evidence type="ECO:0000256" key="1">
    <source>
        <dbReference type="ARBA" id="ARBA00004533"/>
    </source>
</evidence>
<dbReference type="GO" id="GO:0005886">
    <property type="term" value="C:plasma membrane"/>
    <property type="evidence" value="ECO:0007669"/>
    <property type="project" value="UniProtKB-SubCell"/>
</dbReference>
<dbReference type="EMBL" id="AEIU01000068">
    <property type="protein sequence ID" value="EFP96900.1"/>
    <property type="molecule type" value="Genomic_DNA"/>
</dbReference>
<keyword evidence="13" id="KW-1185">Reference proteome</keyword>
<keyword evidence="3" id="KW-0813">Transport</keyword>
<feature type="region of interest" description="Disordered" evidence="10">
    <location>
        <begin position="170"/>
        <end position="196"/>
    </location>
</feature>
<dbReference type="Proteomes" id="UP000002943">
    <property type="component" value="Unassembled WGS sequence"/>
</dbReference>
<protein>
    <submittedName>
        <fullName evidence="12">General secretion pathway protein C</fullName>
    </submittedName>
</protein>
<evidence type="ECO:0000313" key="12">
    <source>
        <dbReference type="EMBL" id="EFP96900.1"/>
    </source>
</evidence>
<name>E3BIX4_9VIBR</name>
<keyword evidence="4" id="KW-1003">Cell membrane</keyword>
<dbReference type="STRING" id="796620.VIBC2010_19820"/>
<comment type="similarity">
    <text evidence="2">Belongs to the GSP C family.</text>
</comment>
<evidence type="ECO:0000256" key="3">
    <source>
        <dbReference type="ARBA" id="ARBA00022448"/>
    </source>
</evidence>
<keyword evidence="9" id="KW-0472">Membrane</keyword>
<dbReference type="InterPro" id="IPR024961">
    <property type="entry name" value="T2SS_GspC_N"/>
</dbReference>